<name>A0A1E1W1M2_PECGO</name>
<gene>
    <name evidence="1" type="ORF">g.10268</name>
</gene>
<sequence>MVEADGHHALSCRRCAGRFSRHHALNDIIRRALVSASVPCVLEPPGLCRSDGRRPDGLTLVPWKNGKCLVWDATCVSTVAASHLGRTIHSPAAAAEDAAEKKREKYAALLPAYNFVPVAVETFGSWGADTKIFVSELGLRLREKTGDSRSGSFLVQRR</sequence>
<proteinExistence type="predicted"/>
<dbReference type="AlphaFoldDB" id="A0A1E1W1M2"/>
<reference evidence="1" key="1">
    <citation type="submission" date="2015-09" db="EMBL/GenBank/DDBJ databases">
        <title>De novo assembly of Pectinophora gossypiella (Pink Bollworm) gut transcriptome.</title>
        <authorList>
            <person name="Tassone E.E."/>
        </authorList>
    </citation>
    <scope>NUCLEOTIDE SEQUENCE</scope>
</reference>
<protein>
    <submittedName>
        <fullName evidence="1">Uncharacterized protein</fullName>
    </submittedName>
</protein>
<dbReference type="OrthoDB" id="7433202at2759"/>
<evidence type="ECO:0000313" key="1">
    <source>
        <dbReference type="EMBL" id="JAT80900.1"/>
    </source>
</evidence>
<dbReference type="EMBL" id="GDQN01010154">
    <property type="protein sequence ID" value="JAT80900.1"/>
    <property type="molecule type" value="Transcribed_RNA"/>
</dbReference>
<organism evidence="1">
    <name type="scientific">Pectinophora gossypiella</name>
    <name type="common">Cotton pink bollworm</name>
    <name type="synonym">Depressaria gossypiella</name>
    <dbReference type="NCBI Taxonomy" id="13191"/>
    <lineage>
        <taxon>Eukaryota</taxon>
        <taxon>Metazoa</taxon>
        <taxon>Ecdysozoa</taxon>
        <taxon>Arthropoda</taxon>
        <taxon>Hexapoda</taxon>
        <taxon>Insecta</taxon>
        <taxon>Pterygota</taxon>
        <taxon>Neoptera</taxon>
        <taxon>Endopterygota</taxon>
        <taxon>Lepidoptera</taxon>
        <taxon>Glossata</taxon>
        <taxon>Ditrysia</taxon>
        <taxon>Gelechioidea</taxon>
        <taxon>Gelechiidae</taxon>
        <taxon>Apatetrinae</taxon>
        <taxon>Pectinophora</taxon>
    </lineage>
</organism>
<accession>A0A1E1W1M2</accession>